<reference evidence="1" key="1">
    <citation type="submission" date="2021-02" db="EMBL/GenBank/DDBJ databases">
        <authorList>
            <person name="Nowell W R."/>
        </authorList>
    </citation>
    <scope>NUCLEOTIDE SEQUENCE</scope>
</reference>
<dbReference type="Proteomes" id="UP000681720">
    <property type="component" value="Unassembled WGS sequence"/>
</dbReference>
<dbReference type="EMBL" id="CAJOBJ010263108">
    <property type="protein sequence ID" value="CAF5117362.1"/>
    <property type="molecule type" value="Genomic_DNA"/>
</dbReference>
<proteinExistence type="predicted"/>
<gene>
    <name evidence="1" type="ORF">GIL414_LOCUS63392</name>
</gene>
<dbReference type="AlphaFoldDB" id="A0A8S3FG19"/>
<feature type="non-terminal residue" evidence="1">
    <location>
        <position position="1"/>
    </location>
</feature>
<evidence type="ECO:0000313" key="1">
    <source>
        <dbReference type="EMBL" id="CAF5117362.1"/>
    </source>
</evidence>
<organism evidence="1 2">
    <name type="scientific">Rotaria magnacalcarata</name>
    <dbReference type="NCBI Taxonomy" id="392030"/>
    <lineage>
        <taxon>Eukaryota</taxon>
        <taxon>Metazoa</taxon>
        <taxon>Spiralia</taxon>
        <taxon>Gnathifera</taxon>
        <taxon>Rotifera</taxon>
        <taxon>Eurotatoria</taxon>
        <taxon>Bdelloidea</taxon>
        <taxon>Philodinida</taxon>
        <taxon>Philodinidae</taxon>
        <taxon>Rotaria</taxon>
    </lineage>
</organism>
<evidence type="ECO:0000313" key="2">
    <source>
        <dbReference type="Proteomes" id="UP000681720"/>
    </source>
</evidence>
<protein>
    <submittedName>
        <fullName evidence="1">Uncharacterized protein</fullName>
    </submittedName>
</protein>
<sequence length="40" mass="4507">SDITVNTTPIVDGDSAKQNEIIAQQILFTQCHRYLEQDSN</sequence>
<accession>A0A8S3FG19</accession>
<comment type="caution">
    <text evidence="1">The sequence shown here is derived from an EMBL/GenBank/DDBJ whole genome shotgun (WGS) entry which is preliminary data.</text>
</comment>
<name>A0A8S3FG19_9BILA</name>